<dbReference type="InterPro" id="IPR009012">
    <property type="entry name" value="GrpE_head"/>
</dbReference>
<comment type="caution">
    <text evidence="6">The sequence shown here is derived from an EMBL/GenBank/DDBJ whole genome shotgun (WGS) entry which is preliminary data.</text>
</comment>
<dbReference type="EMBL" id="SOCH01000002">
    <property type="protein sequence ID" value="TDU98088.1"/>
    <property type="molecule type" value="Genomic_DNA"/>
</dbReference>
<accession>A0A063YCG6</accession>
<dbReference type="GO" id="GO:0051087">
    <property type="term" value="F:protein-folding chaperone binding"/>
    <property type="evidence" value="ECO:0007669"/>
    <property type="project" value="InterPro"/>
</dbReference>
<dbReference type="SUPFAM" id="SSF58014">
    <property type="entry name" value="Coiled-coil domain of nucleotide exchange factor GrpE"/>
    <property type="match status" value="1"/>
</dbReference>
<keyword evidence="3" id="KW-0963">Cytoplasm</keyword>
<dbReference type="SUPFAM" id="SSF51064">
    <property type="entry name" value="Head domain of nucleotide exchange factor GrpE"/>
    <property type="match status" value="1"/>
</dbReference>
<comment type="subcellular location">
    <subcellularLocation>
        <location evidence="3">Cytoplasm</location>
    </subcellularLocation>
</comment>
<keyword evidence="3" id="KW-0346">Stress response</keyword>
<evidence type="ECO:0000313" key="6">
    <source>
        <dbReference type="EMBL" id="TDU98088.1"/>
    </source>
</evidence>
<protein>
    <recommendedName>
        <fullName evidence="3">Protein GrpE</fullName>
    </recommendedName>
    <alternativeName>
        <fullName evidence="3">HSP-70 cofactor</fullName>
    </alternativeName>
</protein>
<reference evidence="6 7" key="1">
    <citation type="submission" date="2019-03" db="EMBL/GenBank/DDBJ databases">
        <title>Genomic Encyclopedia of Archaeal and Bacterial Type Strains, Phase II (KMG-II): from individual species to whole genera.</title>
        <authorList>
            <person name="Goeker M."/>
        </authorList>
    </citation>
    <scope>NUCLEOTIDE SEQUENCE [LARGE SCALE GENOMIC DNA]</scope>
    <source>
        <strain evidence="6 7">ATCC 25591</strain>
    </source>
</reference>
<comment type="subunit">
    <text evidence="3">Homodimer.</text>
</comment>
<evidence type="ECO:0000256" key="1">
    <source>
        <dbReference type="ARBA" id="ARBA00009054"/>
    </source>
</evidence>
<dbReference type="STRING" id="29559.NPL3_02130"/>
<dbReference type="Proteomes" id="UP000294882">
    <property type="component" value="Unassembled WGS sequence"/>
</dbReference>
<dbReference type="CDD" id="cd00446">
    <property type="entry name" value="GrpE"/>
    <property type="match status" value="1"/>
</dbReference>
<evidence type="ECO:0000256" key="2">
    <source>
        <dbReference type="ARBA" id="ARBA00023186"/>
    </source>
</evidence>
<dbReference type="Proteomes" id="UP001233782">
    <property type="component" value="Unassembled WGS sequence"/>
</dbReference>
<dbReference type="Gene3D" id="2.30.22.10">
    <property type="entry name" value="Head domain of nucleotide exchange factor GrpE"/>
    <property type="match status" value="1"/>
</dbReference>
<dbReference type="InterPro" id="IPR013805">
    <property type="entry name" value="GrpE_CC"/>
</dbReference>
<dbReference type="GO" id="GO:0000774">
    <property type="term" value="F:adenyl-nucleotide exchange factor activity"/>
    <property type="evidence" value="ECO:0007669"/>
    <property type="project" value="InterPro"/>
</dbReference>
<dbReference type="InterPro" id="IPR000740">
    <property type="entry name" value="GrpE"/>
</dbReference>
<comment type="function">
    <text evidence="3">Participates actively in the response to hyperosmotic and heat shock by preventing the aggregation of stress-denatured proteins, in association with DnaK and GrpE. It is the nucleotide exchange factor for DnaK and may function as a thermosensor. Unfolded proteins bind initially to DnaJ; upon interaction with the DnaJ-bound protein, DnaK hydrolyzes its bound ATP, resulting in the formation of a stable complex. GrpE releases ADP from DnaK; ATP binding to DnaK triggers the release of the substrate protein, thus completing the reaction cycle. Several rounds of ATP-dependent interactions between DnaJ, DnaK and GrpE are required for fully efficient folding.</text>
</comment>
<dbReference type="GO" id="GO:0006457">
    <property type="term" value="P:protein folding"/>
    <property type="evidence" value="ECO:0007669"/>
    <property type="project" value="InterPro"/>
</dbReference>
<dbReference type="Gene3D" id="3.90.20.20">
    <property type="match status" value="1"/>
</dbReference>
<dbReference type="RefSeq" id="WP_036441889.1">
    <property type="nucleotide sequence ID" value="NZ_JAQRAI010000004.1"/>
</dbReference>
<dbReference type="GO" id="GO:0051082">
    <property type="term" value="F:unfolded protein binding"/>
    <property type="evidence" value="ECO:0007669"/>
    <property type="project" value="TreeGrafter"/>
</dbReference>
<dbReference type="GO" id="GO:0042803">
    <property type="term" value="F:protein homodimerization activity"/>
    <property type="evidence" value="ECO:0007669"/>
    <property type="project" value="InterPro"/>
</dbReference>
<organism evidence="6 7">
    <name type="scientific">Metamycoplasma hyosynoviae</name>
    <dbReference type="NCBI Taxonomy" id="29559"/>
    <lineage>
        <taxon>Bacteria</taxon>
        <taxon>Bacillati</taxon>
        <taxon>Mycoplasmatota</taxon>
        <taxon>Mycoplasmoidales</taxon>
        <taxon>Metamycoplasmataceae</taxon>
        <taxon>Metamycoplasma</taxon>
    </lineage>
</organism>
<proteinExistence type="inferred from homology"/>
<dbReference type="HAMAP" id="MF_01151">
    <property type="entry name" value="GrpE"/>
    <property type="match status" value="1"/>
</dbReference>
<gene>
    <name evidence="3" type="primary">grpE</name>
    <name evidence="6" type="ORF">JN03_0097</name>
    <name evidence="5" type="ORF">QJ129_00440</name>
</gene>
<keyword evidence="2 3" id="KW-0143">Chaperone</keyword>
<dbReference type="PANTHER" id="PTHR21237">
    <property type="entry name" value="GRPE PROTEIN"/>
    <property type="match status" value="1"/>
</dbReference>
<evidence type="ECO:0000256" key="4">
    <source>
        <dbReference type="SAM" id="Coils"/>
    </source>
</evidence>
<feature type="coiled-coil region" evidence="4">
    <location>
        <begin position="92"/>
        <end position="126"/>
    </location>
</feature>
<dbReference type="Pfam" id="PF01025">
    <property type="entry name" value="GrpE"/>
    <property type="match status" value="1"/>
</dbReference>
<dbReference type="GO" id="GO:0005737">
    <property type="term" value="C:cytoplasm"/>
    <property type="evidence" value="ECO:0007669"/>
    <property type="project" value="UniProtKB-SubCell"/>
</dbReference>
<sequence>MKIRKYDYVEFTIVEYKNKKIQKTFPKEVIKIYIGLDPFDEKIENFLIGQEAEKKDEILTFVNPKDKKNTFEIKLLKYNKTPDRFVNFIMEMKYFQIQMTNLEEKAKNLEKKLAEEQTKYATMETEFKKHIELMEAKAQQTIQEHIAKNDNHMKTIISEEKKFALQKFVENLIGPFDNFEVALNHSLSSTNESVAAYAKGFEMLYQQILGVLESFSITKIIPEIGEKFSPEIHQVYELVESDKPKDTILEVKNVGYRLHDRTIKPALVVVSK</sequence>
<name>A0A063YCG6_9BACT</name>
<reference evidence="5" key="2">
    <citation type="submission" date="2023-04" db="EMBL/GenBank/DDBJ databases">
        <title>Genomes of recent Mycoplasma hyosynoviae isolates 2023.</title>
        <authorList>
            <person name="Spergser J."/>
        </authorList>
    </citation>
    <scope>NUCLEOTIDE SEQUENCE</scope>
    <source>
        <strain evidence="5">SN1J23N</strain>
    </source>
</reference>
<dbReference type="PANTHER" id="PTHR21237:SF23">
    <property type="entry name" value="GRPE PROTEIN HOMOLOG, MITOCHONDRIAL"/>
    <property type="match status" value="1"/>
</dbReference>
<comment type="similarity">
    <text evidence="1 3">Belongs to the GrpE family.</text>
</comment>
<evidence type="ECO:0000313" key="7">
    <source>
        <dbReference type="Proteomes" id="UP000294882"/>
    </source>
</evidence>
<dbReference type="AlphaFoldDB" id="A0A063YCG6"/>
<dbReference type="EMBL" id="JASBCP010000001">
    <property type="protein sequence ID" value="MDI3047737.1"/>
    <property type="molecule type" value="Genomic_DNA"/>
</dbReference>
<evidence type="ECO:0000313" key="5">
    <source>
        <dbReference type="EMBL" id="MDI3047737.1"/>
    </source>
</evidence>
<evidence type="ECO:0000256" key="3">
    <source>
        <dbReference type="HAMAP-Rule" id="MF_01151"/>
    </source>
</evidence>
<keyword evidence="4" id="KW-0175">Coiled coil</keyword>